<dbReference type="EMBL" id="QNRH01000004">
    <property type="protein sequence ID" value="RBO94933.1"/>
    <property type="molecule type" value="Genomic_DNA"/>
</dbReference>
<name>A0A366DXX2_9HYPH</name>
<protein>
    <submittedName>
        <fullName evidence="1">Uncharacterized protein</fullName>
    </submittedName>
</protein>
<reference evidence="1 2" key="1">
    <citation type="submission" date="2018-06" db="EMBL/GenBank/DDBJ databases">
        <title>Genomic Encyclopedia of Type Strains, Phase IV (KMG-IV): sequencing the most valuable type-strain genomes for metagenomic binning, comparative biology and taxonomic classification.</title>
        <authorList>
            <person name="Goeker M."/>
        </authorList>
    </citation>
    <scope>NUCLEOTIDE SEQUENCE [LARGE SCALE GENOMIC DNA]</scope>
    <source>
        <strain evidence="1 2">DSM 25619</strain>
    </source>
</reference>
<comment type="caution">
    <text evidence="1">The sequence shown here is derived from an EMBL/GenBank/DDBJ whole genome shotgun (WGS) entry which is preliminary data.</text>
</comment>
<dbReference type="RefSeq" id="WP_147245550.1">
    <property type="nucleotide sequence ID" value="NZ_JBHEEG010000001.1"/>
</dbReference>
<accession>A0A366DXX2</accession>
<keyword evidence="2" id="KW-1185">Reference proteome</keyword>
<gene>
    <name evidence="1" type="ORF">DFR47_104295</name>
</gene>
<organism evidence="1 2">
    <name type="scientific">Pseudochrobactrum asaccharolyticum</name>
    <dbReference type="NCBI Taxonomy" id="354351"/>
    <lineage>
        <taxon>Bacteria</taxon>
        <taxon>Pseudomonadati</taxon>
        <taxon>Pseudomonadota</taxon>
        <taxon>Alphaproteobacteria</taxon>
        <taxon>Hyphomicrobiales</taxon>
        <taxon>Brucellaceae</taxon>
        <taxon>Pseudochrobactrum</taxon>
    </lineage>
</organism>
<evidence type="ECO:0000313" key="1">
    <source>
        <dbReference type="EMBL" id="RBO94933.1"/>
    </source>
</evidence>
<sequence>MNIGVALNQVALEDYNPDWKALFEQEKAAL</sequence>
<dbReference type="Proteomes" id="UP000252893">
    <property type="component" value="Unassembled WGS sequence"/>
</dbReference>
<dbReference type="AlphaFoldDB" id="A0A366DXX2"/>
<evidence type="ECO:0000313" key="2">
    <source>
        <dbReference type="Proteomes" id="UP000252893"/>
    </source>
</evidence>
<proteinExistence type="predicted"/>